<name>A0AAU9NCU3_9ASTR</name>
<accession>A0AAU9NCU3</accession>
<dbReference type="GO" id="GO:0003697">
    <property type="term" value="F:single-stranded DNA binding"/>
    <property type="evidence" value="ECO:0007669"/>
    <property type="project" value="InterPro"/>
</dbReference>
<dbReference type="PANTHER" id="PTHR12873">
    <property type="entry name" value="T7-LIKE MITOCHONDRIAL DNA HELICASE"/>
    <property type="match status" value="1"/>
</dbReference>
<dbReference type="EMBL" id="CAKMRJ010003334">
    <property type="protein sequence ID" value="CAH1433890.1"/>
    <property type="molecule type" value="Genomic_DNA"/>
</dbReference>
<dbReference type="InterPro" id="IPR034154">
    <property type="entry name" value="TOPRIM_DnaG/twinkle"/>
</dbReference>
<evidence type="ECO:0000259" key="1">
    <source>
        <dbReference type="Pfam" id="PF13662"/>
    </source>
</evidence>
<dbReference type="AlphaFoldDB" id="A0AAU9NCU3"/>
<dbReference type="Gene3D" id="3.40.1360.10">
    <property type="match status" value="1"/>
</dbReference>
<gene>
    <name evidence="2" type="ORF">LVIROSA_LOCUS20452</name>
</gene>
<evidence type="ECO:0000313" key="3">
    <source>
        <dbReference type="Proteomes" id="UP001157418"/>
    </source>
</evidence>
<evidence type="ECO:0000313" key="2">
    <source>
        <dbReference type="EMBL" id="CAH1433890.1"/>
    </source>
</evidence>
<reference evidence="2 3" key="1">
    <citation type="submission" date="2022-01" db="EMBL/GenBank/DDBJ databases">
        <authorList>
            <person name="Xiong W."/>
            <person name="Schranz E."/>
        </authorList>
    </citation>
    <scope>NUCLEOTIDE SEQUENCE [LARGE SCALE GENOMIC DNA]</scope>
</reference>
<dbReference type="Proteomes" id="UP001157418">
    <property type="component" value="Unassembled WGS sequence"/>
</dbReference>
<comment type="caution">
    <text evidence="2">The sequence shown here is derived from an EMBL/GenBank/DDBJ whole genome shotgun (WGS) entry which is preliminary data.</text>
</comment>
<dbReference type="InterPro" id="IPR027032">
    <property type="entry name" value="Twinkle-like"/>
</dbReference>
<dbReference type="PANTHER" id="PTHR12873:SF0">
    <property type="entry name" value="TWINKLE MTDNA HELICASE"/>
    <property type="match status" value="1"/>
</dbReference>
<dbReference type="Pfam" id="PF13662">
    <property type="entry name" value="Toprim_4"/>
    <property type="match status" value="1"/>
</dbReference>
<sequence>MTWNFIKHFSNSAVLTCFRAKCGWKGSTRALADVKSSYKRMNALPKVKKIKELTEDELNLEPLCKDRHYGEIMSCKEDMKNRLLLHLLIEEKKELVSCKYRYISKKFWQESDTEKILYGLDDIEGASDIIIVEGEMDKLAMEEAGFRNCVSVPDGAPPKVN</sequence>
<dbReference type="GO" id="GO:0043139">
    <property type="term" value="F:5'-3' DNA helicase activity"/>
    <property type="evidence" value="ECO:0007669"/>
    <property type="project" value="InterPro"/>
</dbReference>
<keyword evidence="3" id="KW-1185">Reference proteome</keyword>
<organism evidence="2 3">
    <name type="scientific">Lactuca virosa</name>
    <dbReference type="NCBI Taxonomy" id="75947"/>
    <lineage>
        <taxon>Eukaryota</taxon>
        <taxon>Viridiplantae</taxon>
        <taxon>Streptophyta</taxon>
        <taxon>Embryophyta</taxon>
        <taxon>Tracheophyta</taxon>
        <taxon>Spermatophyta</taxon>
        <taxon>Magnoliopsida</taxon>
        <taxon>eudicotyledons</taxon>
        <taxon>Gunneridae</taxon>
        <taxon>Pentapetalae</taxon>
        <taxon>asterids</taxon>
        <taxon>campanulids</taxon>
        <taxon>Asterales</taxon>
        <taxon>Asteraceae</taxon>
        <taxon>Cichorioideae</taxon>
        <taxon>Cichorieae</taxon>
        <taxon>Lactucinae</taxon>
        <taxon>Lactuca</taxon>
    </lineage>
</organism>
<dbReference type="InterPro" id="IPR006171">
    <property type="entry name" value="TOPRIM_dom"/>
</dbReference>
<proteinExistence type="predicted"/>
<protein>
    <recommendedName>
        <fullName evidence="1">Toprim domain-containing protein</fullName>
    </recommendedName>
</protein>
<dbReference type="CDD" id="cd01029">
    <property type="entry name" value="TOPRIM_primases"/>
    <property type="match status" value="1"/>
</dbReference>
<feature type="domain" description="Toprim" evidence="1">
    <location>
        <begin position="128"/>
        <end position="157"/>
    </location>
</feature>
<dbReference type="SUPFAM" id="SSF56731">
    <property type="entry name" value="DNA primase core"/>
    <property type="match status" value="1"/>
</dbReference>